<evidence type="ECO:0000256" key="4">
    <source>
        <dbReference type="ARBA" id="ARBA00022485"/>
    </source>
</evidence>
<dbReference type="InterPro" id="IPR028924">
    <property type="entry name" value="Perm-CXXC"/>
</dbReference>
<evidence type="ECO:0000259" key="11">
    <source>
        <dbReference type="SMART" id="SM00478"/>
    </source>
</evidence>
<dbReference type="GO" id="GO:0006284">
    <property type="term" value="P:base-excision repair"/>
    <property type="evidence" value="ECO:0007669"/>
    <property type="project" value="InterPro"/>
</dbReference>
<feature type="compositionally biased region" description="Basic and acidic residues" evidence="10">
    <location>
        <begin position="393"/>
        <end position="408"/>
    </location>
</feature>
<evidence type="ECO:0000256" key="2">
    <source>
        <dbReference type="ARBA" id="ARBA00004123"/>
    </source>
</evidence>
<evidence type="ECO:0000256" key="6">
    <source>
        <dbReference type="ARBA" id="ARBA00023004"/>
    </source>
</evidence>
<feature type="compositionally biased region" description="Low complexity" evidence="10">
    <location>
        <begin position="412"/>
        <end position="425"/>
    </location>
</feature>
<evidence type="ECO:0000256" key="5">
    <source>
        <dbReference type="ARBA" id="ARBA00022723"/>
    </source>
</evidence>
<dbReference type="Pfam" id="PF15628">
    <property type="entry name" value="RRM_DME"/>
    <property type="match status" value="1"/>
</dbReference>
<proteinExistence type="inferred from homology"/>
<dbReference type="SMART" id="SM00525">
    <property type="entry name" value="FES"/>
    <property type="match status" value="1"/>
</dbReference>
<evidence type="ECO:0000256" key="7">
    <source>
        <dbReference type="ARBA" id="ARBA00023014"/>
    </source>
</evidence>
<feature type="compositionally biased region" description="Polar residues" evidence="10">
    <location>
        <begin position="351"/>
        <end position="362"/>
    </location>
</feature>
<comment type="similarity">
    <text evidence="3">Belongs to the DNA glycosylase family. DEMETER subfamily.</text>
</comment>
<evidence type="ECO:0000256" key="8">
    <source>
        <dbReference type="ARBA" id="ARBA00023125"/>
    </source>
</evidence>
<dbReference type="Pfam" id="PF15629">
    <property type="entry name" value="Perm-CXXC"/>
    <property type="match status" value="1"/>
</dbReference>
<dbReference type="SUPFAM" id="SSF48150">
    <property type="entry name" value="DNA-glycosylase"/>
    <property type="match status" value="1"/>
</dbReference>
<feature type="domain" description="HhH-GPD" evidence="11">
    <location>
        <begin position="1333"/>
        <end position="1495"/>
    </location>
</feature>
<dbReference type="GO" id="GO:0019104">
    <property type="term" value="F:DNA N-glycosylase activity"/>
    <property type="evidence" value="ECO:0007669"/>
    <property type="project" value="InterPro"/>
</dbReference>
<reference evidence="12 13" key="1">
    <citation type="submission" date="2021-09" db="EMBL/GenBank/DDBJ databases">
        <title>Genomic insights and catalytic innovation underlie evolution of tropane alkaloids biosynthesis.</title>
        <authorList>
            <person name="Wang Y.-J."/>
            <person name="Tian T."/>
            <person name="Huang J.-P."/>
            <person name="Huang S.-X."/>
        </authorList>
    </citation>
    <scope>NUCLEOTIDE SEQUENCE [LARGE SCALE GENOMIC DNA]</scope>
    <source>
        <strain evidence="12">KIB-2018</strain>
        <tissue evidence="12">Leaf</tissue>
    </source>
</reference>
<dbReference type="PANTHER" id="PTHR46213:SF24">
    <property type="entry name" value="HHH-GPD DOMAIN-CONTAINING PROTEIN"/>
    <property type="match status" value="1"/>
</dbReference>
<evidence type="ECO:0000313" key="12">
    <source>
        <dbReference type="EMBL" id="KAJ8759123.1"/>
    </source>
</evidence>
<dbReference type="GO" id="GO:0005634">
    <property type="term" value="C:nucleus"/>
    <property type="evidence" value="ECO:0007669"/>
    <property type="project" value="UniProtKB-SubCell"/>
</dbReference>
<dbReference type="PANTHER" id="PTHR46213">
    <property type="entry name" value="TRANSCRIPTIONAL ACTIVATOR DEMETER"/>
    <property type="match status" value="1"/>
</dbReference>
<keyword evidence="6" id="KW-0408">Iron</keyword>
<keyword evidence="5" id="KW-0479">Metal-binding</keyword>
<keyword evidence="13" id="KW-1185">Reference proteome</keyword>
<feature type="region of interest" description="Disordered" evidence="10">
    <location>
        <begin position="631"/>
        <end position="659"/>
    </location>
</feature>
<dbReference type="InterPro" id="IPR044811">
    <property type="entry name" value="DME/ROS1"/>
</dbReference>
<evidence type="ECO:0000313" key="13">
    <source>
        <dbReference type="Proteomes" id="UP001159364"/>
    </source>
</evidence>
<feature type="compositionally biased region" description="Basic residues" evidence="10">
    <location>
        <begin position="310"/>
        <end position="319"/>
    </location>
</feature>
<dbReference type="GO" id="GO:0051539">
    <property type="term" value="F:4 iron, 4 sulfur cluster binding"/>
    <property type="evidence" value="ECO:0007669"/>
    <property type="project" value="UniProtKB-KW"/>
</dbReference>
<gene>
    <name evidence="12" type="ORF">K2173_004130</name>
</gene>
<dbReference type="GO" id="GO:0141166">
    <property type="term" value="P:chromosomal 5-methylcytosine DNA demethylation pathway"/>
    <property type="evidence" value="ECO:0007669"/>
    <property type="project" value="InterPro"/>
</dbReference>
<dbReference type="InterPro" id="IPR003651">
    <property type="entry name" value="Endonuclease3_FeS-loop_motif"/>
</dbReference>
<dbReference type="GO" id="GO:0003906">
    <property type="term" value="F:DNA-(apurinic or apyrimidinic site) endonuclease activity"/>
    <property type="evidence" value="ECO:0007669"/>
    <property type="project" value="UniProtKB-ARBA"/>
</dbReference>
<dbReference type="FunFam" id="1.10.1670.10:FF:000004">
    <property type="entry name" value="DNA glycosylase/AP lyase ROS1"/>
    <property type="match status" value="1"/>
</dbReference>
<dbReference type="InterPro" id="IPR003265">
    <property type="entry name" value="HhH-GPD_domain"/>
</dbReference>
<dbReference type="Proteomes" id="UP001159364">
    <property type="component" value="Linkage Group LG07"/>
</dbReference>
<keyword evidence="7" id="KW-0411">Iron-sulfur</keyword>
<keyword evidence="8" id="KW-0238">DNA-binding</keyword>
<organism evidence="12 13">
    <name type="scientific">Erythroxylum novogranatense</name>
    <dbReference type="NCBI Taxonomy" id="1862640"/>
    <lineage>
        <taxon>Eukaryota</taxon>
        <taxon>Viridiplantae</taxon>
        <taxon>Streptophyta</taxon>
        <taxon>Embryophyta</taxon>
        <taxon>Tracheophyta</taxon>
        <taxon>Spermatophyta</taxon>
        <taxon>Magnoliopsida</taxon>
        <taxon>eudicotyledons</taxon>
        <taxon>Gunneridae</taxon>
        <taxon>Pentapetalae</taxon>
        <taxon>rosids</taxon>
        <taxon>fabids</taxon>
        <taxon>Malpighiales</taxon>
        <taxon>Erythroxylaceae</taxon>
        <taxon>Erythroxylum</taxon>
    </lineage>
</organism>
<evidence type="ECO:0000256" key="3">
    <source>
        <dbReference type="ARBA" id="ARBA00005646"/>
    </source>
</evidence>
<dbReference type="GO" id="GO:0035514">
    <property type="term" value="F:DNA demethylase activity"/>
    <property type="evidence" value="ECO:0007669"/>
    <property type="project" value="InterPro"/>
</dbReference>
<dbReference type="InterPro" id="IPR011257">
    <property type="entry name" value="DNA_glycosylase"/>
</dbReference>
<feature type="region of interest" description="Disordered" evidence="10">
    <location>
        <begin position="707"/>
        <end position="757"/>
    </location>
</feature>
<sequence>MDSQTFNFDERFSILQEKAYLGSWVPPTPEKLVPMRSVSTPVGMLGSQLGGVNWEESTILPGGFMELLNFGSADENYNQIDHTVWHSGYNPSLVASNEIADHITRPFTRALLDDNAGWSNVSLADFFSTKNPTPKRQKSITPTRSMSMEGQNLIPSLYSQVNNSVKQNLETRSSTSKRKSECDGSYLRPNNEFAKQSHFNCDLNTPPRLEAGEVPHFPFALQLKELTSSQSNKLTYQSRITANFLLEKELGKEKDEQHNAVIAINSVANLNCDELSYTVLDSSAIVSAPFEEPKDSDQGFDQNITPEGKKPKRRKHRPKVIVEGKPKRIPRAQTSKITKSKERSSKRTNVSRKGQKETATLYSHSMGEVTVSNAETTLRSCRKALKFNLENASDERENKKAGERETELNLRSTESQAAQSNSTSNNIGRIKSKLQIDNHSRLLAEQVGGMSNNILSMNLIPHDPLSISRKQAAIVQVAQTKDVQTEIPTTNARERVMGVHQFFHSEITGHIVEPRKRDCKIPDKIRQLTSPSTHQPMPNVSTYTIDGSRPVITESYNKQRESCTSNPVDASILYQQPYQASYGQHSSNPHAGFPETHKKRKLETEKQTWITSIHQFEAGEDVAKRIIMNNFNKTAPTSQKDHEVSDNSQKRRNDRLKPITSEQYTQLMSSHDMLKQPVLHEGHLCIESVGEINRSNNMVDLSSSNTKGTCAMHPATPPKTTTTPRGRPKSRSCNQYTSREQTTSGPSPFNPSEEGRVQGQKNVLNNHCQSHVPKRGRPSKHDPILTIEGITSLIDGLNLNERSNHETQDQKTLVPYKGDGTIVPYVAFELIKRHKPRPKVDLDPETDRVWKLLMWEEESGGPEEIDKEKEKWWEEERRVFRGRVDSFIARMHLVQGDRRFSKWKGSVVDSVIGVFLTQNVSDHLSSSAFMSLAAQFPLRSSRTTIYDMNGTNKSVEDPNVCILEPSNIIQQSKQLSYPFSSHSSVMRNKSIQNQHTSEMSRIKNKGIMDTLDNSVEDNALSSSYSLDSPVGQARQQVRFHRGSNTEKDDPTNTYKTNSHGSYIIDPLQTESTCLNKEFGSWVNGSLLFEVEPSYVPEQRENFHQIQKYLKQKEIESLKDLLKDSYNQVQLVSSSTHWPQTTAKKDVLKTARFEFYGEESLSSWPPTFSGFSEEKYIGFTNHKLGQVAEGMHATPFQQCRPSGYQEASVLDQHVYTFDLNDQPVDRNMPYRPASTQVNELVNPEAQVANKKTLYHTPNMNRLIEEAITSVEQHTQVESTMVNPKSKEHINNEINLEVDASNNKVRRQKDGGAEKDSVDWDRLRKQAEINYQKKERSNDTMDSLDYEALRSASVDEISKVIKKRGMNNMLAQRIKDFLNRVVQDHGSIDLEWLRYVPPEKVKNYLLSIRGLGLKSVECVRLLTLHHLAFPVDTNVGRIAVRLGWVPLQPLPESLQLHLLELYPVLESIQKYLWPRLCKLDQQTLYELHYQMITFGKVFCTKNKPNCNACPMRAECRHFASAFASSRLALPVPEENSLITLSELCKDERSPSIAPNPLPLPPSMASSLTTAKLVVTNCIPIVEEPSTPEQEHTEVIESDMEDMFSEDPNEIPTIKLNMEEFTENLQNFMEANMKLQEVDMSKALVALNPRAASIPTPKLKNVSQLRTEHQVYELPDSHPLLKGIDKKEPDDPSPFLLAIWAPGETANSVEPPARRCQSQEPGQLCNEKTCLLCSSISEANSQTVRGTILIPCRTAMKGSFPLNGTYFQVNELLRCRYLLIMNQVSIQLMFQEHGYGIYQDEQCTLAHLYQLFSKGYRQNKFSTAFGKDLSVSGGLNRKQEHPDLLWPDCIFQPVNWPKQRMISYSSPRCREN</sequence>
<evidence type="ECO:0000256" key="9">
    <source>
        <dbReference type="ARBA" id="ARBA00023242"/>
    </source>
</evidence>
<dbReference type="InterPro" id="IPR028925">
    <property type="entry name" value="RRM_DME"/>
</dbReference>
<evidence type="ECO:0000256" key="10">
    <source>
        <dbReference type="SAM" id="MobiDB-lite"/>
    </source>
</evidence>
<accession>A0AAV8SYK6</accession>
<dbReference type="GO" id="GO:0046872">
    <property type="term" value="F:metal ion binding"/>
    <property type="evidence" value="ECO:0007669"/>
    <property type="project" value="UniProtKB-KW"/>
</dbReference>
<keyword evidence="4" id="KW-0004">4Fe-4S</keyword>
<dbReference type="InterPro" id="IPR023170">
    <property type="entry name" value="HhH_base_excis_C"/>
</dbReference>
<dbReference type="Gene3D" id="1.10.1670.10">
    <property type="entry name" value="Helix-hairpin-Helix base-excision DNA repair enzymes (C-terminal)"/>
    <property type="match status" value="1"/>
</dbReference>
<feature type="region of interest" description="Disordered" evidence="10">
    <location>
        <begin position="290"/>
        <end position="362"/>
    </location>
</feature>
<comment type="subcellular location">
    <subcellularLocation>
        <location evidence="2">Nucleus</location>
    </subcellularLocation>
</comment>
<feature type="compositionally biased region" description="Basic and acidic residues" evidence="10">
    <location>
        <begin position="639"/>
        <end position="657"/>
    </location>
</feature>
<comment type="caution">
    <text evidence="12">The sequence shown here is derived from an EMBL/GenBank/DDBJ whole genome shotgun (WGS) entry which is preliminary data.</text>
</comment>
<evidence type="ECO:0000256" key="1">
    <source>
        <dbReference type="ARBA" id="ARBA00001966"/>
    </source>
</evidence>
<dbReference type="EMBL" id="JAIWQS010000007">
    <property type="protein sequence ID" value="KAJ8759123.1"/>
    <property type="molecule type" value="Genomic_DNA"/>
</dbReference>
<feature type="compositionally biased region" description="Polar residues" evidence="10">
    <location>
        <begin position="731"/>
        <end position="747"/>
    </location>
</feature>
<keyword evidence="9" id="KW-0539">Nucleus</keyword>
<protein>
    <recommendedName>
        <fullName evidence="11">HhH-GPD domain-containing protein</fullName>
    </recommendedName>
</protein>
<dbReference type="GO" id="GO:0003677">
    <property type="term" value="F:DNA binding"/>
    <property type="evidence" value="ECO:0007669"/>
    <property type="project" value="UniProtKB-KW"/>
</dbReference>
<dbReference type="SMART" id="SM00478">
    <property type="entry name" value="ENDO3c"/>
    <property type="match status" value="1"/>
</dbReference>
<comment type="cofactor">
    <cofactor evidence="1">
        <name>[4Fe-4S] cluster</name>
        <dbReference type="ChEBI" id="CHEBI:49883"/>
    </cofactor>
</comment>
<dbReference type="CDD" id="cd00056">
    <property type="entry name" value="ENDO3c"/>
    <property type="match status" value="1"/>
</dbReference>
<name>A0AAV8SYK6_9ROSI</name>
<feature type="region of interest" description="Disordered" evidence="10">
    <location>
        <begin position="392"/>
        <end position="431"/>
    </location>
</feature>